<sequence>MEALVGRYTPHLVEDWDSTLELDDFRVASTVSIDIVITRKLKLGRHIKTQRLVDMGTKNRGVMEQYRVYGHFIVEWMNGQVTMYRHIYVLVISMGFMKRRITGLFKKGSSSCSSHHQDKSSTHSSTDVSMEEVDTSPRLLDDSNLDLIGDREMQGYHMLKDRPFADTPAYDLELLQKIGTDVDFRIVWKAIGWEKFAVVDEPGHVTATSSKCCQTAEVRDLFELVFVDGLLLIVPDPSEATGTSSKTDGVGTDPEASYSLFMYDADR</sequence>
<dbReference type="Proteomes" id="UP000000763">
    <property type="component" value="Chromosome 11"/>
</dbReference>
<evidence type="ECO:0000313" key="3">
    <source>
        <dbReference type="Proteomes" id="UP000000763"/>
    </source>
</evidence>
<protein>
    <submittedName>
        <fullName evidence="2">Uncharacterized protein</fullName>
    </submittedName>
</protein>
<dbReference type="PANTHER" id="PTHR48243:SF1">
    <property type="entry name" value="AMINOTRANSFERASE-LIKE PLANT MOBILE DOMAIN-CONTAINING PROTEIN"/>
    <property type="match status" value="1"/>
</dbReference>
<dbReference type="AlphaFoldDB" id="Q2R5X0"/>
<dbReference type="PANTHER" id="PTHR48243">
    <property type="entry name" value="AMINOTRANSFERASE-LIKE PLANT MOBILE DOMAIN-CONTAINING PROTEIN"/>
    <property type="match status" value="1"/>
</dbReference>
<reference evidence="3" key="1">
    <citation type="journal article" date="2005" name="Nature">
        <title>The map-based sequence of the rice genome.</title>
        <authorList>
            <consortium name="International rice genome sequencing project (IRGSP)"/>
            <person name="Matsumoto T."/>
            <person name="Wu J."/>
            <person name="Kanamori H."/>
            <person name="Katayose Y."/>
            <person name="Fujisawa M."/>
            <person name="Namiki N."/>
            <person name="Mizuno H."/>
            <person name="Yamamoto K."/>
            <person name="Antonio B.A."/>
            <person name="Baba T."/>
            <person name="Sakata K."/>
            <person name="Nagamura Y."/>
            <person name="Aoki H."/>
            <person name="Arikawa K."/>
            <person name="Arita K."/>
            <person name="Bito T."/>
            <person name="Chiden Y."/>
            <person name="Fujitsuka N."/>
            <person name="Fukunaka R."/>
            <person name="Hamada M."/>
            <person name="Harada C."/>
            <person name="Hayashi A."/>
            <person name="Hijishita S."/>
            <person name="Honda M."/>
            <person name="Hosokawa S."/>
            <person name="Ichikawa Y."/>
            <person name="Idonuma A."/>
            <person name="Iijima M."/>
            <person name="Ikeda M."/>
            <person name="Ikeno M."/>
            <person name="Ito K."/>
            <person name="Ito S."/>
            <person name="Ito T."/>
            <person name="Ito Y."/>
            <person name="Ito Y."/>
            <person name="Iwabuchi A."/>
            <person name="Kamiya K."/>
            <person name="Karasawa W."/>
            <person name="Kurita K."/>
            <person name="Katagiri S."/>
            <person name="Kikuta A."/>
            <person name="Kobayashi H."/>
            <person name="Kobayashi N."/>
            <person name="Machita K."/>
            <person name="Maehara T."/>
            <person name="Masukawa M."/>
            <person name="Mizubayashi T."/>
            <person name="Mukai Y."/>
            <person name="Nagasaki H."/>
            <person name="Nagata Y."/>
            <person name="Naito S."/>
            <person name="Nakashima M."/>
            <person name="Nakama Y."/>
            <person name="Nakamichi Y."/>
            <person name="Nakamura M."/>
            <person name="Meguro A."/>
            <person name="Negishi M."/>
            <person name="Ohta I."/>
            <person name="Ohta T."/>
            <person name="Okamoto M."/>
            <person name="Ono N."/>
            <person name="Saji S."/>
            <person name="Sakaguchi M."/>
            <person name="Sakai K."/>
            <person name="Shibata M."/>
            <person name="Shimokawa T."/>
            <person name="Song J."/>
            <person name="Takazaki Y."/>
            <person name="Terasawa K."/>
            <person name="Tsugane M."/>
            <person name="Tsuji K."/>
            <person name="Ueda S."/>
            <person name="Waki K."/>
            <person name="Yamagata H."/>
            <person name="Yamamoto M."/>
            <person name="Yamamoto S."/>
            <person name="Yamane H."/>
            <person name="Yoshiki S."/>
            <person name="Yoshihara R."/>
            <person name="Yukawa K."/>
            <person name="Zhong H."/>
            <person name="Yano M."/>
            <person name="Yuan Q."/>
            <person name="Ouyang S."/>
            <person name="Liu J."/>
            <person name="Jones K.M."/>
            <person name="Gansberger K."/>
            <person name="Moffat K."/>
            <person name="Hill J."/>
            <person name="Bera J."/>
            <person name="Fadrosh D."/>
            <person name="Jin S."/>
            <person name="Johri S."/>
            <person name="Kim M."/>
            <person name="Overton L."/>
            <person name="Reardon M."/>
            <person name="Tsitrin T."/>
            <person name="Vuong H."/>
            <person name="Weaver B."/>
            <person name="Ciecko A."/>
            <person name="Tallon L."/>
            <person name="Jackson J."/>
            <person name="Pai G."/>
            <person name="Aken S.V."/>
            <person name="Utterback T."/>
            <person name="Reidmuller S."/>
            <person name="Feldblyum T."/>
            <person name="Hsiao J."/>
            <person name="Zismann V."/>
            <person name="Iobst S."/>
            <person name="de Vazeille A.R."/>
            <person name="Buell C.R."/>
            <person name="Ying K."/>
            <person name="Li Y."/>
            <person name="Lu T."/>
            <person name="Huang Y."/>
            <person name="Zhao Q."/>
            <person name="Feng Q."/>
            <person name="Zhang L."/>
            <person name="Zhu J."/>
            <person name="Weng Q."/>
            <person name="Mu J."/>
            <person name="Lu Y."/>
            <person name="Fan D."/>
            <person name="Liu Y."/>
            <person name="Guan J."/>
            <person name="Zhang Y."/>
            <person name="Yu S."/>
            <person name="Liu X."/>
            <person name="Zhang Y."/>
            <person name="Hong G."/>
            <person name="Han B."/>
            <person name="Choisne N."/>
            <person name="Demange N."/>
            <person name="Orjeda G."/>
            <person name="Samain S."/>
            <person name="Cattolico L."/>
            <person name="Pelletier E."/>
            <person name="Couloux A."/>
            <person name="Segurens B."/>
            <person name="Wincker P."/>
            <person name="D'Hont A."/>
            <person name="Scarpelli C."/>
            <person name="Weissenbach J."/>
            <person name="Salanoubat M."/>
            <person name="Quetier F."/>
            <person name="Yu Y."/>
            <person name="Kim H.R."/>
            <person name="Rambo T."/>
            <person name="Currie J."/>
            <person name="Collura K."/>
            <person name="Luo M."/>
            <person name="Yang T."/>
            <person name="Ammiraju J.S.S."/>
            <person name="Engler F."/>
            <person name="Soderlund C."/>
            <person name="Wing R.A."/>
            <person name="Palmer L.E."/>
            <person name="de la Bastide M."/>
            <person name="Spiegel L."/>
            <person name="Nascimento L."/>
            <person name="Zutavern T."/>
            <person name="O'Shaughnessy A."/>
            <person name="Dike S."/>
            <person name="Dedhia N."/>
            <person name="Preston R."/>
            <person name="Balija V."/>
            <person name="McCombie W.R."/>
            <person name="Chow T."/>
            <person name="Chen H."/>
            <person name="Chung M."/>
            <person name="Chen C."/>
            <person name="Shaw J."/>
            <person name="Wu H."/>
            <person name="Hsiao K."/>
            <person name="Chao Y."/>
            <person name="Chu M."/>
            <person name="Cheng C."/>
            <person name="Hour A."/>
            <person name="Lee P."/>
            <person name="Lin S."/>
            <person name="Lin Y."/>
            <person name="Liou J."/>
            <person name="Liu S."/>
            <person name="Hsing Y."/>
            <person name="Raghuvanshi S."/>
            <person name="Mohanty A."/>
            <person name="Bharti A.K."/>
            <person name="Gaur A."/>
            <person name="Gupta V."/>
            <person name="Kumar D."/>
            <person name="Ravi V."/>
            <person name="Vij S."/>
            <person name="Kapur A."/>
            <person name="Khurana P."/>
            <person name="Khurana P."/>
            <person name="Khurana J.P."/>
            <person name="Tyagi A.K."/>
            <person name="Gaikwad K."/>
            <person name="Singh A."/>
            <person name="Dalal V."/>
            <person name="Srivastava S."/>
            <person name="Dixit A."/>
            <person name="Pal A.K."/>
            <person name="Ghazi I.A."/>
            <person name="Yadav M."/>
            <person name="Pandit A."/>
            <person name="Bhargava A."/>
            <person name="Sureshbabu K."/>
            <person name="Batra K."/>
            <person name="Sharma T.R."/>
            <person name="Mohapatra T."/>
            <person name="Singh N.K."/>
            <person name="Messing J."/>
            <person name="Nelson A.B."/>
            <person name="Fuks G."/>
            <person name="Kavchok S."/>
            <person name="Keizer G."/>
            <person name="Linton E."/>
            <person name="Llaca V."/>
            <person name="Song R."/>
            <person name="Tanyolac B."/>
            <person name="Young S."/>
            <person name="Ho-Il K."/>
            <person name="Hahn J.H."/>
            <person name="Sangsakoo G."/>
            <person name="Vanavichit A."/>
            <person name="de Mattos Luiz.A.T."/>
            <person name="Zimmer P.D."/>
            <person name="Malone G."/>
            <person name="Dellagostin O."/>
            <person name="de Oliveira A.C."/>
            <person name="Bevan M."/>
            <person name="Bancroft I."/>
            <person name="Minx P."/>
            <person name="Cordum H."/>
            <person name="Wilson R."/>
            <person name="Cheng Z."/>
            <person name="Jin W."/>
            <person name="Jiang J."/>
            <person name="Leong S.A."/>
            <person name="Iwama H."/>
            <person name="Gojobori T."/>
            <person name="Itoh T."/>
            <person name="Niimura Y."/>
            <person name="Fujii Y."/>
            <person name="Habara T."/>
            <person name="Sakai H."/>
            <person name="Sato Y."/>
            <person name="Wilson G."/>
            <person name="Kumar K."/>
            <person name="McCouch S."/>
            <person name="Juretic N."/>
            <person name="Hoen D."/>
            <person name="Wright S."/>
            <person name="Bruskiewich R."/>
            <person name="Bureau T."/>
            <person name="Miyao A."/>
            <person name="Hirochika H."/>
            <person name="Nishikawa T."/>
            <person name="Kadowaki K."/>
            <person name="Sugiura M."/>
            <person name="Burr B."/>
            <person name="Sasaki T."/>
        </authorList>
    </citation>
    <scope>NUCLEOTIDE SEQUENCE [LARGE SCALE GENOMIC DNA]</scope>
    <source>
        <strain evidence="3">cv. Nipponbare</strain>
    </source>
</reference>
<accession>Q2R5X0</accession>
<evidence type="ECO:0000313" key="2">
    <source>
        <dbReference type="EMBL" id="AAX95953.1"/>
    </source>
</evidence>
<proteinExistence type="predicted"/>
<organism evidence="2 3">
    <name type="scientific">Oryza sativa subsp. japonica</name>
    <name type="common">Rice</name>
    <dbReference type="NCBI Taxonomy" id="39947"/>
    <lineage>
        <taxon>Eukaryota</taxon>
        <taxon>Viridiplantae</taxon>
        <taxon>Streptophyta</taxon>
        <taxon>Embryophyta</taxon>
        <taxon>Tracheophyta</taxon>
        <taxon>Spermatophyta</taxon>
        <taxon>Magnoliopsida</taxon>
        <taxon>Liliopsida</taxon>
        <taxon>Poales</taxon>
        <taxon>Poaceae</taxon>
        <taxon>BOP clade</taxon>
        <taxon>Oryzoideae</taxon>
        <taxon>Oryzeae</taxon>
        <taxon>Oryzinae</taxon>
        <taxon>Oryza</taxon>
        <taxon>Oryza sativa</taxon>
    </lineage>
</organism>
<evidence type="ECO:0000256" key="1">
    <source>
        <dbReference type="SAM" id="MobiDB-lite"/>
    </source>
</evidence>
<name>Q2R5X0_ORYSJ</name>
<gene>
    <name evidence="2" type="ordered locus">LOC_Os11g23070</name>
</gene>
<reference evidence="3" key="2">
    <citation type="journal article" date="2008" name="Nucleic Acids Res.">
        <title>The rice annotation project database (RAP-DB): 2008 update.</title>
        <authorList>
            <consortium name="The rice annotation project (RAP)"/>
        </authorList>
    </citation>
    <scope>GENOME REANNOTATION</scope>
    <source>
        <strain evidence="3">cv. Nipponbare</strain>
    </source>
</reference>
<dbReference type="EMBL" id="AC146939">
    <property type="protein sequence ID" value="AAX95953.1"/>
    <property type="molecule type" value="Genomic_DNA"/>
</dbReference>
<feature type="region of interest" description="Disordered" evidence="1">
    <location>
        <begin position="108"/>
        <end position="135"/>
    </location>
</feature>